<dbReference type="SUPFAM" id="SSF46689">
    <property type="entry name" value="Homeodomain-like"/>
    <property type="match status" value="1"/>
</dbReference>
<dbReference type="PROSITE" id="PS01081">
    <property type="entry name" value="HTH_TETR_1"/>
    <property type="match status" value="1"/>
</dbReference>
<evidence type="ECO:0000259" key="3">
    <source>
        <dbReference type="PROSITE" id="PS50977"/>
    </source>
</evidence>
<sequence length="176" mass="20161">MSKKEQTKQLILTTAWQLFKENGYQNTSTRDIAMASGVANGTVFSHFKSKIDILKAGFSDQLDEVLLNASKKDKSHTAIERMSHYAKALYPFYLSQREFSRELLGTIMWQHSELAPQLARFKHQLIHDNSANAHHADVIIDLYFMTLLYGLNHPEINENELVTQLENKLSLLNVPN</sequence>
<name>A0ABU8ESF4_9GAMM</name>
<evidence type="ECO:0000256" key="1">
    <source>
        <dbReference type="ARBA" id="ARBA00023125"/>
    </source>
</evidence>
<dbReference type="Pfam" id="PF00440">
    <property type="entry name" value="TetR_N"/>
    <property type="match status" value="1"/>
</dbReference>
<keyword evidence="5" id="KW-1185">Reference proteome</keyword>
<dbReference type="PANTHER" id="PTHR43479">
    <property type="entry name" value="ACREF/ENVCD OPERON REPRESSOR-RELATED"/>
    <property type="match status" value="1"/>
</dbReference>
<dbReference type="InterPro" id="IPR050624">
    <property type="entry name" value="HTH-type_Tx_Regulator"/>
</dbReference>
<dbReference type="PANTHER" id="PTHR43479:SF11">
    <property type="entry name" value="ACREF_ENVCD OPERON REPRESSOR-RELATED"/>
    <property type="match status" value="1"/>
</dbReference>
<dbReference type="Proteomes" id="UP001382455">
    <property type="component" value="Unassembled WGS sequence"/>
</dbReference>
<feature type="DNA-binding region" description="H-T-H motif" evidence="2">
    <location>
        <begin position="28"/>
        <end position="47"/>
    </location>
</feature>
<gene>
    <name evidence="4" type="ORF">WAE96_05350</name>
</gene>
<keyword evidence="1 2" id="KW-0238">DNA-binding</keyword>
<feature type="domain" description="HTH tetR-type" evidence="3">
    <location>
        <begin position="5"/>
        <end position="65"/>
    </location>
</feature>
<dbReference type="PROSITE" id="PS50977">
    <property type="entry name" value="HTH_TETR_2"/>
    <property type="match status" value="1"/>
</dbReference>
<accession>A0ABU8ESF4</accession>
<proteinExistence type="predicted"/>
<dbReference type="RefSeq" id="WP_336434794.1">
    <property type="nucleotide sequence ID" value="NZ_JBAWKS010000001.1"/>
</dbReference>
<reference evidence="4 5" key="1">
    <citation type="submission" date="2023-12" db="EMBL/GenBank/DDBJ databases">
        <title>Friends and Foes: Symbiotic and Algicidal bacterial influence on Karenia brevis blooms.</title>
        <authorList>
            <person name="Fei C."/>
            <person name="Mohamed A.R."/>
            <person name="Booker A."/>
            <person name="Arshad M."/>
            <person name="Klass S."/>
            <person name="Ahn S."/>
            <person name="Gilbert P.M."/>
            <person name="Heil C.A."/>
            <person name="Martinez J.M."/>
            <person name="Amin S.A."/>
        </authorList>
    </citation>
    <scope>NUCLEOTIDE SEQUENCE [LARGE SCALE GENOMIC DNA]</scope>
    <source>
        <strain evidence="4 5">CE15</strain>
    </source>
</reference>
<protein>
    <submittedName>
        <fullName evidence="4">TetR/AcrR family transcriptional regulator</fullName>
    </submittedName>
</protein>
<dbReference type="InterPro" id="IPR009057">
    <property type="entry name" value="Homeodomain-like_sf"/>
</dbReference>
<dbReference type="EMBL" id="JBAWKS010000001">
    <property type="protein sequence ID" value="MEI4549131.1"/>
    <property type="molecule type" value="Genomic_DNA"/>
</dbReference>
<evidence type="ECO:0000313" key="4">
    <source>
        <dbReference type="EMBL" id="MEI4549131.1"/>
    </source>
</evidence>
<evidence type="ECO:0000256" key="2">
    <source>
        <dbReference type="PROSITE-ProRule" id="PRU00335"/>
    </source>
</evidence>
<dbReference type="PRINTS" id="PR00455">
    <property type="entry name" value="HTHTETR"/>
</dbReference>
<dbReference type="InterPro" id="IPR001647">
    <property type="entry name" value="HTH_TetR"/>
</dbReference>
<dbReference type="InterPro" id="IPR023772">
    <property type="entry name" value="DNA-bd_HTH_TetR-type_CS"/>
</dbReference>
<evidence type="ECO:0000313" key="5">
    <source>
        <dbReference type="Proteomes" id="UP001382455"/>
    </source>
</evidence>
<comment type="caution">
    <text evidence="4">The sequence shown here is derived from an EMBL/GenBank/DDBJ whole genome shotgun (WGS) entry which is preliminary data.</text>
</comment>
<organism evidence="4 5">
    <name type="scientific">Pseudoalteromonas spongiae</name>
    <dbReference type="NCBI Taxonomy" id="298657"/>
    <lineage>
        <taxon>Bacteria</taxon>
        <taxon>Pseudomonadati</taxon>
        <taxon>Pseudomonadota</taxon>
        <taxon>Gammaproteobacteria</taxon>
        <taxon>Alteromonadales</taxon>
        <taxon>Pseudoalteromonadaceae</taxon>
        <taxon>Pseudoalteromonas</taxon>
    </lineage>
</organism>
<dbReference type="Gene3D" id="1.10.357.10">
    <property type="entry name" value="Tetracycline Repressor, domain 2"/>
    <property type="match status" value="1"/>
</dbReference>